<dbReference type="AlphaFoldDB" id="A0A9N6ZFD9"/>
<keyword evidence="5" id="KW-0539">Nucleus</keyword>
<dbReference type="EMBL" id="OC985964">
    <property type="protein sequence ID" value="CAG4642619.1"/>
    <property type="molecule type" value="Genomic_DNA"/>
</dbReference>
<protein>
    <recommendedName>
        <fullName evidence="3">NudC domain-containing protein 1</fullName>
    </recommendedName>
</protein>
<dbReference type="InterPro" id="IPR037895">
    <property type="entry name" value="NUDCD1"/>
</dbReference>
<dbReference type="Gene3D" id="2.60.40.790">
    <property type="match status" value="1"/>
</dbReference>
<evidence type="ECO:0000256" key="3">
    <source>
        <dbReference type="ARBA" id="ARBA00018915"/>
    </source>
</evidence>
<dbReference type="GO" id="GO:0005634">
    <property type="term" value="C:nucleus"/>
    <property type="evidence" value="ECO:0007669"/>
    <property type="project" value="UniProtKB-SubCell"/>
</dbReference>
<dbReference type="PANTHER" id="PTHR21664">
    <property type="entry name" value="CHRONIC MYELOGENOUS LEUKEMIA TUMOR ANTIGEN 66"/>
    <property type="match status" value="1"/>
</dbReference>
<dbReference type="GO" id="GO:0005737">
    <property type="term" value="C:cytoplasm"/>
    <property type="evidence" value="ECO:0007669"/>
    <property type="project" value="UniProtKB-SubCell"/>
</dbReference>
<gene>
    <name evidence="7" type="primary">EOG090X08S2</name>
</gene>
<dbReference type="InterPro" id="IPR008978">
    <property type="entry name" value="HSP20-like_chaperone"/>
</dbReference>
<dbReference type="CDD" id="cd06467">
    <property type="entry name" value="p23_NUDC_like"/>
    <property type="match status" value="1"/>
</dbReference>
<name>A0A9N6ZFD9_9CRUS</name>
<evidence type="ECO:0000256" key="1">
    <source>
        <dbReference type="ARBA" id="ARBA00004123"/>
    </source>
</evidence>
<proteinExistence type="predicted"/>
<dbReference type="PANTHER" id="PTHR21664:SF1">
    <property type="entry name" value="NUDC DOMAIN-CONTAINING PROTEIN 1"/>
    <property type="match status" value="1"/>
</dbReference>
<accession>A0A9N6ZFD9</accession>
<evidence type="ECO:0000256" key="5">
    <source>
        <dbReference type="ARBA" id="ARBA00023242"/>
    </source>
</evidence>
<dbReference type="InterPro" id="IPR007052">
    <property type="entry name" value="CS_dom"/>
</dbReference>
<sequence>MAEFIDLRPNKELLNANFKGYTLSLEPLPVYKHDLPVGVEHLCPSNEQFSYQHAKTFGYHNHLYSDPWNTEFAFYMSKDLQVFRASILSLTGQNPKIEGVGNIPRPRGSQFFNASLSFSSPTLAIASDGGGSLFILDTHDRSLSNPILWQVKIFGKEKPFQVLHSYLDETEKDGSLDLHVLLLRVQAYDDVETQVPLSALGFIARETPFITTIEYVTFSNRTGHWAFKQLKRIAVPRQIDYASILSPGKSLCFIAQEPLAIIYDSYQSIKVPQSDITDEPIYQWYEDPEEVKLWLSFDKNTSKRDVAVEITNTSIKVTYKDQVKVQGNLFEKISTDSSLWTLSDGKLEIILSKCVKALDWDCLIQHDSAGMKVSDAQAAHEWHQRLINRTTEEMETGRAPLFLNDEFEECDSVSDEMILFRFDAESNQFSHKAFLGSHKLLFTTTPASNAAPAFCLRDGVDGLIWQPMADEELVENENKWGCRHTTALHAFGYIQASKEHRKFTVCPPNNMYVAVCDVLRHVYIYRQPGCPSTGVQMVHRPSGRRIANVARSQLLSFDHNEEFLGTLATDAFLVILTASSLTAVRINDD</sequence>
<comment type="subcellular location">
    <subcellularLocation>
        <location evidence="2">Cytoplasm</location>
    </subcellularLocation>
    <subcellularLocation>
        <location evidence="1">Nucleus</location>
    </subcellularLocation>
</comment>
<evidence type="ECO:0000256" key="4">
    <source>
        <dbReference type="ARBA" id="ARBA00022490"/>
    </source>
</evidence>
<dbReference type="Pfam" id="PF04969">
    <property type="entry name" value="CS"/>
    <property type="match status" value="1"/>
</dbReference>
<evidence type="ECO:0000313" key="7">
    <source>
        <dbReference type="EMBL" id="CAG4642619.1"/>
    </source>
</evidence>
<keyword evidence="4" id="KW-0963">Cytoplasm</keyword>
<evidence type="ECO:0000259" key="6">
    <source>
        <dbReference type="PROSITE" id="PS51203"/>
    </source>
</evidence>
<dbReference type="PROSITE" id="PS51203">
    <property type="entry name" value="CS"/>
    <property type="match status" value="1"/>
</dbReference>
<organism evidence="7">
    <name type="scientific">Evadne anonyx</name>
    <dbReference type="NCBI Taxonomy" id="141404"/>
    <lineage>
        <taxon>Eukaryota</taxon>
        <taxon>Metazoa</taxon>
        <taxon>Ecdysozoa</taxon>
        <taxon>Arthropoda</taxon>
        <taxon>Crustacea</taxon>
        <taxon>Branchiopoda</taxon>
        <taxon>Diplostraca</taxon>
        <taxon>Cladocera</taxon>
        <taxon>Onychopoda</taxon>
        <taxon>Podonidae</taxon>
        <taxon>Evadne</taxon>
    </lineage>
</organism>
<evidence type="ECO:0000256" key="2">
    <source>
        <dbReference type="ARBA" id="ARBA00004496"/>
    </source>
</evidence>
<reference evidence="7" key="1">
    <citation type="submission" date="2021-04" db="EMBL/GenBank/DDBJ databases">
        <authorList>
            <person name="Cornetti L."/>
        </authorList>
    </citation>
    <scope>NUCLEOTIDE SEQUENCE</scope>
</reference>
<feature type="domain" description="CS" evidence="6">
    <location>
        <begin position="277"/>
        <end position="364"/>
    </location>
</feature>
<dbReference type="SUPFAM" id="SSF49764">
    <property type="entry name" value="HSP20-like chaperones"/>
    <property type="match status" value="1"/>
</dbReference>